<feature type="domain" description="HTH LytTR-type" evidence="3">
    <location>
        <begin position="134"/>
        <end position="205"/>
    </location>
</feature>
<dbReference type="InterPro" id="IPR007492">
    <property type="entry name" value="LytTR_DNA-bd_dom"/>
</dbReference>
<dbReference type="PROSITE" id="PS50110">
    <property type="entry name" value="RESPONSE_REGULATORY"/>
    <property type="match status" value="1"/>
</dbReference>
<dbReference type="Proteomes" id="UP000240572">
    <property type="component" value="Unassembled WGS sequence"/>
</dbReference>
<feature type="domain" description="Response regulatory" evidence="2">
    <location>
        <begin position="3"/>
        <end position="114"/>
    </location>
</feature>
<dbReference type="PANTHER" id="PTHR37299:SF1">
    <property type="entry name" value="STAGE 0 SPORULATION PROTEIN A HOMOLOG"/>
    <property type="match status" value="1"/>
</dbReference>
<proteinExistence type="predicted"/>
<keyword evidence="1" id="KW-0597">Phosphoprotein</keyword>
<dbReference type="InterPro" id="IPR011006">
    <property type="entry name" value="CheY-like_superfamily"/>
</dbReference>
<dbReference type="RefSeq" id="WP_106522291.1">
    <property type="nucleotide sequence ID" value="NZ_PYGD01000002.1"/>
</dbReference>
<evidence type="ECO:0000259" key="3">
    <source>
        <dbReference type="PROSITE" id="PS50930"/>
    </source>
</evidence>
<accession>A0A2P8D7R3</accession>
<dbReference type="Gene3D" id="2.40.50.1020">
    <property type="entry name" value="LytTr DNA-binding domain"/>
    <property type="match status" value="1"/>
</dbReference>
<dbReference type="InterPro" id="IPR001789">
    <property type="entry name" value="Sig_transdc_resp-reg_receiver"/>
</dbReference>
<keyword evidence="5" id="KW-1185">Reference proteome</keyword>
<dbReference type="PANTHER" id="PTHR37299">
    <property type="entry name" value="TRANSCRIPTIONAL REGULATOR-RELATED"/>
    <property type="match status" value="1"/>
</dbReference>
<dbReference type="Pfam" id="PF00072">
    <property type="entry name" value="Response_reg"/>
    <property type="match status" value="1"/>
</dbReference>
<organism evidence="4 5">
    <name type="scientific">Taibaiella chishuiensis</name>
    <dbReference type="NCBI Taxonomy" id="1434707"/>
    <lineage>
        <taxon>Bacteria</taxon>
        <taxon>Pseudomonadati</taxon>
        <taxon>Bacteroidota</taxon>
        <taxon>Chitinophagia</taxon>
        <taxon>Chitinophagales</taxon>
        <taxon>Chitinophagaceae</taxon>
        <taxon>Taibaiella</taxon>
    </lineage>
</organism>
<dbReference type="Gene3D" id="3.40.50.2300">
    <property type="match status" value="1"/>
</dbReference>
<evidence type="ECO:0000313" key="5">
    <source>
        <dbReference type="Proteomes" id="UP000240572"/>
    </source>
</evidence>
<gene>
    <name evidence="4" type="ORF">B0I18_102245</name>
</gene>
<dbReference type="SMART" id="SM00850">
    <property type="entry name" value="LytTR"/>
    <property type="match status" value="1"/>
</dbReference>
<sequence length="239" mass="26866">MIQCLIIDDEQPAINIIAAYVEKVPYLKLVATTTDPLEGLSLINEKDIDLIFLDIQMPGLTGLEFVKAINGKCKVIFTTAYSQYALDGFDLDIIDYLLKPVPFTRFLKATQKAKEIIDAQTSPKAGAHEDFIIIQGDSKGKLIKVEINEIDYIEGMRNYVAIICGDRKLLSLMNMKDLEESLSSKQFIRVHKSFIVPIANIAAVDGNAIILKRNNKAEIILGNVYRPAFLEMMRSRMIH</sequence>
<dbReference type="InterPro" id="IPR046947">
    <property type="entry name" value="LytR-like"/>
</dbReference>
<feature type="modified residue" description="4-aspartylphosphate" evidence="1">
    <location>
        <position position="54"/>
    </location>
</feature>
<evidence type="ECO:0000256" key="1">
    <source>
        <dbReference type="PROSITE-ProRule" id="PRU00169"/>
    </source>
</evidence>
<dbReference type="SMART" id="SM00448">
    <property type="entry name" value="REC"/>
    <property type="match status" value="1"/>
</dbReference>
<dbReference type="PROSITE" id="PS50930">
    <property type="entry name" value="HTH_LYTTR"/>
    <property type="match status" value="1"/>
</dbReference>
<comment type="caution">
    <text evidence="4">The sequence shown here is derived from an EMBL/GenBank/DDBJ whole genome shotgun (WGS) entry which is preliminary data.</text>
</comment>
<reference evidence="4 5" key="1">
    <citation type="submission" date="2018-03" db="EMBL/GenBank/DDBJ databases">
        <title>Genomic Encyclopedia of Type Strains, Phase III (KMG-III): the genomes of soil and plant-associated and newly described type strains.</title>
        <authorList>
            <person name="Whitman W."/>
        </authorList>
    </citation>
    <scope>NUCLEOTIDE SEQUENCE [LARGE SCALE GENOMIC DNA]</scope>
    <source>
        <strain evidence="4 5">CGMCC 1.12700</strain>
    </source>
</reference>
<dbReference type="EMBL" id="PYGD01000002">
    <property type="protein sequence ID" value="PSK93275.1"/>
    <property type="molecule type" value="Genomic_DNA"/>
</dbReference>
<dbReference type="OrthoDB" id="1646880at2"/>
<dbReference type="GO" id="GO:0003677">
    <property type="term" value="F:DNA binding"/>
    <property type="evidence" value="ECO:0007669"/>
    <property type="project" value="InterPro"/>
</dbReference>
<protein>
    <submittedName>
        <fullName evidence="4">LytTR family two component transcriptional regulator</fullName>
    </submittedName>
</protein>
<evidence type="ECO:0000259" key="2">
    <source>
        <dbReference type="PROSITE" id="PS50110"/>
    </source>
</evidence>
<dbReference type="GO" id="GO:0000156">
    <property type="term" value="F:phosphorelay response regulator activity"/>
    <property type="evidence" value="ECO:0007669"/>
    <property type="project" value="InterPro"/>
</dbReference>
<dbReference type="SUPFAM" id="SSF52172">
    <property type="entry name" value="CheY-like"/>
    <property type="match status" value="1"/>
</dbReference>
<evidence type="ECO:0000313" key="4">
    <source>
        <dbReference type="EMBL" id="PSK93275.1"/>
    </source>
</evidence>
<dbReference type="AlphaFoldDB" id="A0A2P8D7R3"/>
<dbReference type="Pfam" id="PF04397">
    <property type="entry name" value="LytTR"/>
    <property type="match status" value="1"/>
</dbReference>
<name>A0A2P8D7R3_9BACT</name>